<dbReference type="GO" id="GO:0016788">
    <property type="term" value="F:hydrolase activity, acting on ester bonds"/>
    <property type="evidence" value="ECO:0007669"/>
    <property type="project" value="UniProtKB-UniRule"/>
</dbReference>
<dbReference type="EC" id="3.1.-.-" evidence="2"/>
<gene>
    <name evidence="3" type="ordered locus">Aflv_2073</name>
</gene>
<dbReference type="STRING" id="491915.Aflv_2073"/>
<dbReference type="Pfam" id="PF13563">
    <property type="entry name" value="2_5_RNA_ligase2"/>
    <property type="match status" value="1"/>
</dbReference>
<keyword evidence="1 2" id="KW-0378">Hydrolase</keyword>
<feature type="active site" description="Proton acceptor" evidence="2">
    <location>
        <position position="122"/>
    </location>
</feature>
<evidence type="ECO:0000256" key="2">
    <source>
        <dbReference type="HAMAP-Rule" id="MF_01444"/>
    </source>
</evidence>
<proteinExistence type="inferred from homology"/>
<evidence type="ECO:0000313" key="4">
    <source>
        <dbReference type="Proteomes" id="UP000000742"/>
    </source>
</evidence>
<dbReference type="PANTHER" id="PTHR40037:SF1">
    <property type="entry name" value="PHOSPHOESTERASE SAOUHSC_00951-RELATED"/>
    <property type="match status" value="1"/>
</dbReference>
<evidence type="ECO:0000256" key="1">
    <source>
        <dbReference type="ARBA" id="ARBA00022801"/>
    </source>
</evidence>
<dbReference type="InterPro" id="IPR050580">
    <property type="entry name" value="2H_phosphoesterase_YjcG-like"/>
</dbReference>
<feature type="short sequence motif" description="HXTX 2" evidence="2">
    <location>
        <begin position="122"/>
        <end position="125"/>
    </location>
</feature>
<reference evidence="3 4" key="1">
    <citation type="journal article" date="2008" name="Genome Biol.">
        <title>Encapsulated in silica: genome, proteome and physiology of the thermophilic bacterium Anoxybacillus flavithermus WK1.</title>
        <authorList>
            <person name="Saw J.H."/>
            <person name="Mountain B.W."/>
            <person name="Feng L."/>
            <person name="Omelchenko M.V."/>
            <person name="Hou S."/>
            <person name="Saito J.A."/>
            <person name="Stott M.B."/>
            <person name="Li D."/>
            <person name="Zhao G."/>
            <person name="Wu J."/>
            <person name="Galperin M.Y."/>
            <person name="Koonin E.V."/>
            <person name="Makarova K.S."/>
            <person name="Wolf Y.I."/>
            <person name="Rigden D.J."/>
            <person name="Dunfield P.F."/>
            <person name="Wang L."/>
            <person name="Alam M."/>
        </authorList>
    </citation>
    <scope>NUCLEOTIDE SEQUENCE [LARGE SCALE GENOMIC DNA]</scope>
    <source>
        <strain evidence="4">DSM 21510 / WK1</strain>
    </source>
</reference>
<protein>
    <recommendedName>
        <fullName evidence="2">Putative phosphoesterase Aflv_2073</fullName>
        <ecNumber evidence="2">3.1.-.-</ecNumber>
    </recommendedName>
</protein>
<name>B7GLN6_ANOFW</name>
<keyword evidence="3" id="KW-0436">Ligase</keyword>
<dbReference type="EMBL" id="CP000922">
    <property type="protein sequence ID" value="ACJ34432.1"/>
    <property type="molecule type" value="Genomic_DNA"/>
</dbReference>
<dbReference type="PANTHER" id="PTHR40037">
    <property type="entry name" value="PHOSPHOESTERASE YJCG-RELATED"/>
    <property type="match status" value="1"/>
</dbReference>
<dbReference type="NCBIfam" id="NF010223">
    <property type="entry name" value="PRK13679.1"/>
    <property type="match status" value="1"/>
</dbReference>
<sequence length="177" mass="20940">MTKGGNRMKCGIAIFPSKKIQDFANSYRKRYDSHYALIPPHITLKYAFEVEEDKLDELVQQLRNVARETEPFTLRVTKFSSFYPVNNVIYLKVEKTEPLIKLHEKLHRPPFVEQTDYAFVPHITIARDLSNDEYSDVFGRFNMQSVHFEEQVDRFHLLYQLDNGSWSAYETFHLGKE</sequence>
<comment type="similarity">
    <text evidence="2">Belongs to the 2H phosphoesterase superfamily. YjcG family.</text>
</comment>
<dbReference type="InterPro" id="IPR022932">
    <property type="entry name" value="YjcG"/>
</dbReference>
<dbReference type="Proteomes" id="UP000000742">
    <property type="component" value="Chromosome"/>
</dbReference>
<evidence type="ECO:0000313" key="3">
    <source>
        <dbReference type="EMBL" id="ACJ34432.1"/>
    </source>
</evidence>
<dbReference type="KEGG" id="afl:Aflv_2073"/>
<dbReference type="SUPFAM" id="SSF55144">
    <property type="entry name" value="LigT-like"/>
    <property type="match status" value="1"/>
</dbReference>
<dbReference type="AlphaFoldDB" id="B7GLN6"/>
<dbReference type="GO" id="GO:0016874">
    <property type="term" value="F:ligase activity"/>
    <property type="evidence" value="ECO:0007669"/>
    <property type="project" value="UniProtKB-KW"/>
</dbReference>
<dbReference type="eggNOG" id="COG1514">
    <property type="taxonomic scope" value="Bacteria"/>
</dbReference>
<dbReference type="Gene3D" id="3.90.1140.10">
    <property type="entry name" value="Cyclic phosphodiesterase"/>
    <property type="match status" value="1"/>
</dbReference>
<dbReference type="HAMAP" id="MF_01444">
    <property type="entry name" value="2H_phosphoesterase_YjcG"/>
    <property type="match status" value="1"/>
</dbReference>
<organism evidence="3 4">
    <name type="scientific">Anoxybacillus flavithermus (strain DSM 21510 / WK1)</name>
    <dbReference type="NCBI Taxonomy" id="491915"/>
    <lineage>
        <taxon>Bacteria</taxon>
        <taxon>Bacillati</taxon>
        <taxon>Bacillota</taxon>
        <taxon>Bacilli</taxon>
        <taxon>Bacillales</taxon>
        <taxon>Anoxybacillaceae</taxon>
        <taxon>Anoxybacillus</taxon>
    </lineage>
</organism>
<dbReference type="HOGENOM" id="CLU_132020_0_0_9"/>
<accession>B7GLN6</accession>
<feature type="short sequence motif" description="HXTX 1" evidence="2">
    <location>
        <begin position="41"/>
        <end position="44"/>
    </location>
</feature>
<feature type="active site" description="Proton donor" evidence="2">
    <location>
        <position position="41"/>
    </location>
</feature>
<dbReference type="InterPro" id="IPR009097">
    <property type="entry name" value="Cyclic_Pdiesterase"/>
</dbReference>